<keyword evidence="1" id="KW-0472">Membrane</keyword>
<evidence type="ECO:0000313" key="2">
    <source>
        <dbReference type="EMBL" id="CAA6819538.1"/>
    </source>
</evidence>
<feature type="transmembrane region" description="Helical" evidence="1">
    <location>
        <begin position="70"/>
        <end position="90"/>
    </location>
</feature>
<sequence length="424" mass="48509">MKNTLITGIISGVVAGLSVLLIDKFIIPKDTEIVVENFGLIITSLVIGTFVAIVFRLIKSSEEGILEGLSIKSILFSSMLVFGFFIYQIFPSYYYKVIISGVINEFANIEDNRKESALELINETLADKVSPMSYSSRHTISVTRTIMEKHMFLSSLAQLHPKTSTLPMLVKMFVFGSIAISYKDDGIYLESDYGNEINIFSKFKYKPVEQSNIKYMSIALAKDIMKEKFIDKEYLGGKVCPTKEDFLLISMDNGCSPVTNKILLEFIAKPKSELWRLKKHSDYINLLSPEKFIEKKDLMSGIMDMVLANSKGTVISEGLGEKFILLFSQEDKKIQLKVITSFKVKDKENWLILDDESILQPDSINNYFTEDYYYVLYESLSSKEIDLLLSSSELTFKYKNINSDEYNKHNMILEYFDEAYRAFI</sequence>
<dbReference type="AlphaFoldDB" id="A0A6S6TTM1"/>
<accession>A0A6S6TTM1</accession>
<keyword evidence="1" id="KW-1133">Transmembrane helix</keyword>
<proteinExistence type="predicted"/>
<keyword evidence="1" id="KW-0812">Transmembrane</keyword>
<gene>
    <name evidence="2" type="ORF">HELGO_WM51833</name>
</gene>
<organism evidence="2">
    <name type="scientific">uncultured Sulfurovum sp</name>
    <dbReference type="NCBI Taxonomy" id="269237"/>
    <lineage>
        <taxon>Bacteria</taxon>
        <taxon>Pseudomonadati</taxon>
        <taxon>Campylobacterota</taxon>
        <taxon>Epsilonproteobacteria</taxon>
        <taxon>Campylobacterales</taxon>
        <taxon>Sulfurovaceae</taxon>
        <taxon>Sulfurovum</taxon>
        <taxon>environmental samples</taxon>
    </lineage>
</organism>
<evidence type="ECO:0000256" key="1">
    <source>
        <dbReference type="SAM" id="Phobius"/>
    </source>
</evidence>
<dbReference type="EMBL" id="CACVAR010000303">
    <property type="protein sequence ID" value="CAA6819538.1"/>
    <property type="molecule type" value="Genomic_DNA"/>
</dbReference>
<reference evidence="2" key="1">
    <citation type="submission" date="2020-01" db="EMBL/GenBank/DDBJ databases">
        <authorList>
            <person name="Meier V. D."/>
            <person name="Meier V D."/>
        </authorList>
    </citation>
    <scope>NUCLEOTIDE SEQUENCE</scope>
    <source>
        <strain evidence="2">HLG_WM_MAG_03</strain>
    </source>
</reference>
<name>A0A6S6TTM1_9BACT</name>
<feature type="transmembrane region" description="Helical" evidence="1">
    <location>
        <begin position="6"/>
        <end position="26"/>
    </location>
</feature>
<feature type="transmembrane region" description="Helical" evidence="1">
    <location>
        <begin position="38"/>
        <end position="58"/>
    </location>
</feature>
<protein>
    <submittedName>
        <fullName evidence="2">Uncharacterized protein</fullName>
    </submittedName>
</protein>